<gene>
    <name evidence="2" type="ORF">ACFOOR_01910</name>
</gene>
<dbReference type="InterPro" id="IPR004360">
    <property type="entry name" value="Glyas_Fos-R_dOase_dom"/>
</dbReference>
<evidence type="ECO:0000259" key="1">
    <source>
        <dbReference type="PROSITE" id="PS51819"/>
    </source>
</evidence>
<evidence type="ECO:0000313" key="3">
    <source>
        <dbReference type="Proteomes" id="UP001595379"/>
    </source>
</evidence>
<organism evidence="2 3">
    <name type="scientific">Hyphobacterium vulgare</name>
    <dbReference type="NCBI Taxonomy" id="1736751"/>
    <lineage>
        <taxon>Bacteria</taxon>
        <taxon>Pseudomonadati</taxon>
        <taxon>Pseudomonadota</taxon>
        <taxon>Alphaproteobacteria</taxon>
        <taxon>Maricaulales</taxon>
        <taxon>Maricaulaceae</taxon>
        <taxon>Hyphobacterium</taxon>
    </lineage>
</organism>
<accession>A0ABV6ZTX8</accession>
<dbReference type="InterPro" id="IPR029068">
    <property type="entry name" value="Glyas_Bleomycin-R_OHBP_Dase"/>
</dbReference>
<sequence length="122" mass="13674">MTEGFKVHPVLPVTDMARSLAFWSRLGFSVSFADAKPAERAQYAGVVRGDLELHLQTFTPGQIKTTQTMALRIETDAVETLYQDWNALGVITAPLEAKPWGNYEFGLRDPDGTPFFFYRETG</sequence>
<keyword evidence="3" id="KW-1185">Reference proteome</keyword>
<dbReference type="Gene3D" id="3.10.180.10">
    <property type="entry name" value="2,3-Dihydroxybiphenyl 1,2-Dioxygenase, domain 1"/>
    <property type="match status" value="1"/>
</dbReference>
<protein>
    <submittedName>
        <fullName evidence="2">VOC family protein</fullName>
    </submittedName>
</protein>
<dbReference type="Proteomes" id="UP001595379">
    <property type="component" value="Unassembled WGS sequence"/>
</dbReference>
<reference evidence="3" key="1">
    <citation type="journal article" date="2019" name="Int. J. Syst. Evol. Microbiol.">
        <title>The Global Catalogue of Microorganisms (GCM) 10K type strain sequencing project: providing services to taxonomists for standard genome sequencing and annotation.</title>
        <authorList>
            <consortium name="The Broad Institute Genomics Platform"/>
            <consortium name="The Broad Institute Genome Sequencing Center for Infectious Disease"/>
            <person name="Wu L."/>
            <person name="Ma J."/>
        </authorList>
    </citation>
    <scope>NUCLEOTIDE SEQUENCE [LARGE SCALE GENOMIC DNA]</scope>
    <source>
        <strain evidence="3">KCTC 52487</strain>
    </source>
</reference>
<name>A0ABV6ZTX8_9PROT</name>
<dbReference type="Pfam" id="PF00903">
    <property type="entry name" value="Glyoxalase"/>
    <property type="match status" value="1"/>
</dbReference>
<proteinExistence type="predicted"/>
<dbReference type="InterPro" id="IPR037523">
    <property type="entry name" value="VOC_core"/>
</dbReference>
<dbReference type="RefSeq" id="WP_343163440.1">
    <property type="nucleotide sequence ID" value="NZ_JBHRSV010000001.1"/>
</dbReference>
<comment type="caution">
    <text evidence="2">The sequence shown here is derived from an EMBL/GenBank/DDBJ whole genome shotgun (WGS) entry which is preliminary data.</text>
</comment>
<evidence type="ECO:0000313" key="2">
    <source>
        <dbReference type="EMBL" id="MFC2924855.1"/>
    </source>
</evidence>
<dbReference type="SUPFAM" id="SSF54593">
    <property type="entry name" value="Glyoxalase/Bleomycin resistance protein/Dihydroxybiphenyl dioxygenase"/>
    <property type="match status" value="1"/>
</dbReference>
<feature type="domain" description="VOC" evidence="1">
    <location>
        <begin position="5"/>
        <end position="120"/>
    </location>
</feature>
<dbReference type="PROSITE" id="PS51819">
    <property type="entry name" value="VOC"/>
    <property type="match status" value="1"/>
</dbReference>
<dbReference type="EMBL" id="JBHRSV010000001">
    <property type="protein sequence ID" value="MFC2924855.1"/>
    <property type="molecule type" value="Genomic_DNA"/>
</dbReference>